<accession>A0A2H0V4F5</accession>
<comment type="caution">
    <text evidence="1">The sequence shown here is derived from an EMBL/GenBank/DDBJ whole genome shotgun (WGS) entry which is preliminary data.</text>
</comment>
<gene>
    <name evidence="1" type="ORF">COT99_02095</name>
</gene>
<sequence>MYYKISRLILSPASGKSSSTADIFISNPQIDQEALLGKLFFIAEIENKKPIALKIINFFISALPAHYYHNEKISLREKMGTIRIGEIFETALAKTNAEFEAFLKKEKVKIDPKLLNIIVGVVYKNDLVFSSAGKIKAMLIYHDKTEEEEDKKIYKITAINDQEGPAKIQLNKIFSNITEGKIPSEGYLVFANEILPEYINNRHLTKIITTLPPTSAIEYLKGQLHKINSYVTFLAIIIKNSTTPHVKRSIPRMQVNVTASNSLELMNETENETEKYLSPVGIISANRYLAALKKIGAKITGSREKKITTAIRDKIFLVKKHRLNFLTRLRYHGKNFFTYAFNIIIYFTRLLSHPKELSLKSFRAVKNIWLAVKTSALKSFHWFINLSAISKVWLMTFVVCSGLFAYGIIQVTRNKTQQAEQQSYEELIQLVKQKQNQIEASLLYNNEVKAQELIVETSGIIDQLKNFKKIDQNLIDNFTAVNREQTDKISHVVDIKNPKELANFSQLNSAANPRLIIPLGRDIIASDADNKSLYQFNLADNTAGLLNKDAKNISYGAKSSDGKAVFISASGGLIVDKDLNISEINSAITENPGEITDIAFYNGRLYVMSAARNNIFRYARDYQSRDAWIKEDLDIKNAVSFTIDGYIYALLNDGRILKMLSGYSNEFEFAPVNPPLTAPAKFKMTGENENGYIYILEPAGKRLLVFDKNGKFIMQYRIEGLSDWRDFAVIEEEKKIIILSGASIYEIEIKHLK</sequence>
<dbReference type="Gene3D" id="2.120.10.30">
    <property type="entry name" value="TolB, C-terminal domain"/>
    <property type="match status" value="1"/>
</dbReference>
<evidence type="ECO:0000313" key="1">
    <source>
        <dbReference type="EMBL" id="PIR93230.1"/>
    </source>
</evidence>
<dbReference type="InterPro" id="IPR011042">
    <property type="entry name" value="6-blade_b-propeller_TolB-like"/>
</dbReference>
<evidence type="ECO:0008006" key="3">
    <source>
        <dbReference type="Google" id="ProtNLM"/>
    </source>
</evidence>
<dbReference type="EMBL" id="PFAR01000024">
    <property type="protein sequence ID" value="PIR93230.1"/>
    <property type="molecule type" value="Genomic_DNA"/>
</dbReference>
<evidence type="ECO:0000313" key="2">
    <source>
        <dbReference type="Proteomes" id="UP000228626"/>
    </source>
</evidence>
<organism evidence="1 2">
    <name type="scientific">Candidatus Falkowbacteria bacterium CG10_big_fil_rev_8_21_14_0_10_43_10</name>
    <dbReference type="NCBI Taxonomy" id="1974567"/>
    <lineage>
        <taxon>Bacteria</taxon>
        <taxon>Candidatus Falkowiibacteriota</taxon>
    </lineage>
</organism>
<proteinExistence type="predicted"/>
<dbReference type="Proteomes" id="UP000228626">
    <property type="component" value="Unassembled WGS sequence"/>
</dbReference>
<reference evidence="2" key="1">
    <citation type="submission" date="2017-09" db="EMBL/GenBank/DDBJ databases">
        <title>Depth-based differentiation of microbial function through sediment-hosted aquifers and enrichment of novel symbionts in the deep terrestrial subsurface.</title>
        <authorList>
            <person name="Probst A.J."/>
            <person name="Ladd B."/>
            <person name="Jarett J.K."/>
            <person name="Geller-Mcgrath D.E."/>
            <person name="Sieber C.M.K."/>
            <person name="Emerson J.B."/>
            <person name="Anantharaman K."/>
            <person name="Thomas B.C."/>
            <person name="Malmstrom R."/>
            <person name="Stieglmeier M."/>
            <person name="Klingl A."/>
            <person name="Woyke T."/>
            <person name="Ryan C.M."/>
            <person name="Banfield J.F."/>
        </authorList>
    </citation>
    <scope>NUCLEOTIDE SEQUENCE [LARGE SCALE GENOMIC DNA]</scope>
</reference>
<name>A0A2H0V4F5_9BACT</name>
<dbReference type="AlphaFoldDB" id="A0A2H0V4F5"/>
<protein>
    <recommendedName>
        <fullName evidence="3">PPM-type phosphatase domain-containing protein</fullName>
    </recommendedName>
</protein>
<dbReference type="SUPFAM" id="SSF101898">
    <property type="entry name" value="NHL repeat"/>
    <property type="match status" value="1"/>
</dbReference>